<evidence type="ECO:0000256" key="5">
    <source>
        <dbReference type="ARBA" id="ARBA00023136"/>
    </source>
</evidence>
<feature type="transmembrane region" description="Helical" evidence="6">
    <location>
        <begin position="176"/>
        <end position="196"/>
    </location>
</feature>
<evidence type="ECO:0000256" key="3">
    <source>
        <dbReference type="ARBA" id="ARBA00022692"/>
    </source>
</evidence>
<feature type="domain" description="Major facilitator superfamily (MFS) profile" evidence="7">
    <location>
        <begin position="24"/>
        <end position="399"/>
    </location>
</feature>
<comment type="subcellular location">
    <subcellularLocation>
        <location evidence="1">Cell membrane</location>
        <topology evidence="1">Multi-pass membrane protein</topology>
    </subcellularLocation>
</comment>
<feature type="transmembrane region" description="Helical" evidence="6">
    <location>
        <begin position="284"/>
        <end position="302"/>
    </location>
</feature>
<dbReference type="PROSITE" id="PS50850">
    <property type="entry name" value="MFS"/>
    <property type="match status" value="1"/>
</dbReference>
<organism evidence="8 9">
    <name type="scientific">Acrocarpospora pleiomorpha</name>
    <dbReference type="NCBI Taxonomy" id="90975"/>
    <lineage>
        <taxon>Bacteria</taxon>
        <taxon>Bacillati</taxon>
        <taxon>Actinomycetota</taxon>
        <taxon>Actinomycetes</taxon>
        <taxon>Streptosporangiales</taxon>
        <taxon>Streptosporangiaceae</taxon>
        <taxon>Acrocarpospora</taxon>
    </lineage>
</organism>
<evidence type="ECO:0000313" key="8">
    <source>
        <dbReference type="EMBL" id="GES18372.1"/>
    </source>
</evidence>
<dbReference type="InterPro" id="IPR011701">
    <property type="entry name" value="MFS"/>
</dbReference>
<feature type="transmembrane region" description="Helical" evidence="6">
    <location>
        <begin position="122"/>
        <end position="140"/>
    </location>
</feature>
<dbReference type="InterPro" id="IPR050189">
    <property type="entry name" value="MFS_Efflux_Transporters"/>
</dbReference>
<evidence type="ECO:0000256" key="4">
    <source>
        <dbReference type="ARBA" id="ARBA00022989"/>
    </source>
</evidence>
<sequence length="407" mass="41467">MNLQPATDRSKSGDESPQRSQWVTIIIVYLGGVVAAMSLGKFSSVGPEVAAELRLSLTQLGWVISAVVGVGAVVGLPAGYLVRRFGTERSLIAGLVLLAAASAVSVTAGDLAWLLAVRGVESIGYLLISIACPALILRLARERDRSTALSLWATFVPVGLGLSTLAGGAAGSALGWRGWIGLIAGLTFVMALAVWMRLPRGSRRQAAAGSVPRARALTWPAVLAASFCLFALVTIPVVVLLPTLLIEQHGRTAAAAGAMTSAISLLSVLGGLSVGLLLRRGTPVGVLASFGLLAVPAAWIMYGGEGSPAATLVGAGLISLENGFLGALAFAALPLVLQRLDHADVGNGLIAQAGSLGSLLGPPLFGLVATEFGFQPLALVITVGMLAAVGLLLLIGRRASHPLPSAH</sequence>
<feature type="transmembrane region" description="Helical" evidence="6">
    <location>
        <begin position="349"/>
        <end position="368"/>
    </location>
</feature>
<dbReference type="Proteomes" id="UP000377595">
    <property type="component" value="Unassembled WGS sequence"/>
</dbReference>
<evidence type="ECO:0000313" key="9">
    <source>
        <dbReference type="Proteomes" id="UP000377595"/>
    </source>
</evidence>
<feature type="transmembrane region" description="Helical" evidence="6">
    <location>
        <begin position="149"/>
        <end position="170"/>
    </location>
</feature>
<dbReference type="Gene3D" id="1.20.1250.20">
    <property type="entry name" value="MFS general substrate transporter like domains"/>
    <property type="match status" value="1"/>
</dbReference>
<name>A0A5M3XC78_9ACTN</name>
<accession>A0A5M3XC78</accession>
<dbReference type="GO" id="GO:0005886">
    <property type="term" value="C:plasma membrane"/>
    <property type="evidence" value="ECO:0007669"/>
    <property type="project" value="UniProtKB-SubCell"/>
</dbReference>
<feature type="transmembrane region" description="Helical" evidence="6">
    <location>
        <begin position="60"/>
        <end position="82"/>
    </location>
</feature>
<dbReference type="CDD" id="cd06174">
    <property type="entry name" value="MFS"/>
    <property type="match status" value="1"/>
</dbReference>
<dbReference type="AlphaFoldDB" id="A0A5M3XC78"/>
<feature type="transmembrane region" description="Helical" evidence="6">
    <location>
        <begin position="374"/>
        <end position="395"/>
    </location>
</feature>
<keyword evidence="5 6" id="KW-0472">Membrane</keyword>
<keyword evidence="9" id="KW-1185">Reference proteome</keyword>
<evidence type="ECO:0000256" key="6">
    <source>
        <dbReference type="SAM" id="Phobius"/>
    </source>
</evidence>
<dbReference type="EMBL" id="BLAF01000007">
    <property type="protein sequence ID" value="GES18372.1"/>
    <property type="molecule type" value="Genomic_DNA"/>
</dbReference>
<feature type="transmembrane region" description="Helical" evidence="6">
    <location>
        <begin position="21"/>
        <end position="40"/>
    </location>
</feature>
<proteinExistence type="predicted"/>
<feature type="transmembrane region" description="Helical" evidence="6">
    <location>
        <begin position="94"/>
        <end position="116"/>
    </location>
</feature>
<evidence type="ECO:0000259" key="7">
    <source>
        <dbReference type="PROSITE" id="PS50850"/>
    </source>
</evidence>
<dbReference type="InterPro" id="IPR036259">
    <property type="entry name" value="MFS_trans_sf"/>
</dbReference>
<keyword evidence="4 6" id="KW-1133">Transmembrane helix</keyword>
<dbReference type="RefSeq" id="WP_170321309.1">
    <property type="nucleotide sequence ID" value="NZ_BAAAHM010000010.1"/>
</dbReference>
<feature type="transmembrane region" description="Helical" evidence="6">
    <location>
        <begin position="314"/>
        <end position="337"/>
    </location>
</feature>
<dbReference type="PANTHER" id="PTHR43124:SF3">
    <property type="entry name" value="CHLORAMPHENICOL EFFLUX PUMP RV0191"/>
    <property type="match status" value="1"/>
</dbReference>
<feature type="transmembrane region" description="Helical" evidence="6">
    <location>
        <begin position="253"/>
        <end position="277"/>
    </location>
</feature>
<keyword evidence="2" id="KW-1003">Cell membrane</keyword>
<comment type="caution">
    <text evidence="8">The sequence shown here is derived from an EMBL/GenBank/DDBJ whole genome shotgun (WGS) entry which is preliminary data.</text>
</comment>
<dbReference type="PANTHER" id="PTHR43124">
    <property type="entry name" value="PURINE EFFLUX PUMP PBUE"/>
    <property type="match status" value="1"/>
</dbReference>
<protein>
    <recommendedName>
        <fullName evidence="7">Major facilitator superfamily (MFS) profile domain-containing protein</fullName>
    </recommendedName>
</protein>
<dbReference type="SUPFAM" id="SSF103473">
    <property type="entry name" value="MFS general substrate transporter"/>
    <property type="match status" value="1"/>
</dbReference>
<evidence type="ECO:0000256" key="1">
    <source>
        <dbReference type="ARBA" id="ARBA00004651"/>
    </source>
</evidence>
<feature type="transmembrane region" description="Helical" evidence="6">
    <location>
        <begin position="217"/>
        <end position="241"/>
    </location>
</feature>
<reference evidence="8 9" key="1">
    <citation type="submission" date="2019-10" db="EMBL/GenBank/DDBJ databases">
        <title>Whole genome shotgun sequence of Acrocarpospora pleiomorpha NBRC 16267.</title>
        <authorList>
            <person name="Ichikawa N."/>
            <person name="Kimura A."/>
            <person name="Kitahashi Y."/>
            <person name="Komaki H."/>
            <person name="Oguchi A."/>
        </authorList>
    </citation>
    <scope>NUCLEOTIDE SEQUENCE [LARGE SCALE GENOMIC DNA]</scope>
    <source>
        <strain evidence="8 9">NBRC 16267</strain>
    </source>
</reference>
<keyword evidence="3 6" id="KW-0812">Transmembrane</keyword>
<dbReference type="Pfam" id="PF07690">
    <property type="entry name" value="MFS_1"/>
    <property type="match status" value="1"/>
</dbReference>
<gene>
    <name evidence="8" type="ORF">Aple_012670</name>
</gene>
<evidence type="ECO:0000256" key="2">
    <source>
        <dbReference type="ARBA" id="ARBA00022475"/>
    </source>
</evidence>
<dbReference type="GO" id="GO:0022857">
    <property type="term" value="F:transmembrane transporter activity"/>
    <property type="evidence" value="ECO:0007669"/>
    <property type="project" value="InterPro"/>
</dbReference>
<dbReference type="InterPro" id="IPR020846">
    <property type="entry name" value="MFS_dom"/>
</dbReference>